<name>A0AA41YPN3_9PROT</name>
<reference evidence="1" key="2">
    <citation type="submission" date="2022-10" db="EMBL/GenBank/DDBJ databases">
        <authorList>
            <person name="Trinh H.N."/>
        </authorList>
    </citation>
    <scope>NUCLEOTIDE SEQUENCE</scope>
    <source>
        <strain evidence="1">RN2-1</strain>
    </source>
</reference>
<accession>A0AA41YPN3</accession>
<dbReference type="AlphaFoldDB" id="A0AA41YPN3"/>
<dbReference type="RefSeq" id="WP_264715009.1">
    <property type="nucleotide sequence ID" value="NZ_JAPDNT010000017.1"/>
</dbReference>
<comment type="caution">
    <text evidence="1">The sequence shown here is derived from an EMBL/GenBank/DDBJ whole genome shotgun (WGS) entry which is preliminary data.</text>
</comment>
<dbReference type="Gene3D" id="1.10.1220.10">
    <property type="entry name" value="Met repressor-like"/>
    <property type="match status" value="1"/>
</dbReference>
<evidence type="ECO:0000313" key="1">
    <source>
        <dbReference type="EMBL" id="MCW3476242.1"/>
    </source>
</evidence>
<evidence type="ECO:0008006" key="3">
    <source>
        <dbReference type="Google" id="ProtNLM"/>
    </source>
</evidence>
<dbReference type="Proteomes" id="UP001165679">
    <property type="component" value="Unassembled WGS sequence"/>
</dbReference>
<dbReference type="InterPro" id="IPR013321">
    <property type="entry name" value="Arc_rbn_hlx_hlx"/>
</dbReference>
<dbReference type="GO" id="GO:0006355">
    <property type="term" value="P:regulation of DNA-templated transcription"/>
    <property type="evidence" value="ECO:0007669"/>
    <property type="project" value="InterPro"/>
</dbReference>
<reference evidence="1" key="1">
    <citation type="submission" date="2022-09" db="EMBL/GenBank/DDBJ databases">
        <title>Rhodovastum sp. nov. RN2-1 isolated from soil in Seongnam, South Korea.</title>
        <authorList>
            <person name="Le N.T."/>
        </authorList>
    </citation>
    <scope>NUCLEOTIDE SEQUENCE</scope>
    <source>
        <strain evidence="1">RN2-1</strain>
    </source>
</reference>
<dbReference type="Pfam" id="PF21983">
    <property type="entry name" value="NikA-like"/>
    <property type="match status" value="1"/>
</dbReference>
<evidence type="ECO:0000313" key="2">
    <source>
        <dbReference type="Proteomes" id="UP001165679"/>
    </source>
</evidence>
<organism evidence="1 2">
    <name type="scientific">Limobrevibacterium gyesilva</name>
    <dbReference type="NCBI Taxonomy" id="2991712"/>
    <lineage>
        <taxon>Bacteria</taxon>
        <taxon>Pseudomonadati</taxon>
        <taxon>Pseudomonadota</taxon>
        <taxon>Alphaproteobacteria</taxon>
        <taxon>Acetobacterales</taxon>
        <taxon>Acetobacteraceae</taxon>
        <taxon>Limobrevibacterium</taxon>
    </lineage>
</organism>
<gene>
    <name evidence="1" type="ORF">OL599_16820</name>
</gene>
<proteinExistence type="predicted"/>
<sequence length="112" mass="12296">MKGEPRDRQRTLRVVVSASERARIEQRAEMAGLSVSAFLRAAGLNQPLRSVLDHDAVRELATVNGDQGRLGGLLKLWLAERAGQGASETEIRRLLDRLGELQARLAEIAGRV</sequence>
<dbReference type="InterPro" id="IPR053842">
    <property type="entry name" value="NikA-like"/>
</dbReference>
<keyword evidence="2" id="KW-1185">Reference proteome</keyword>
<protein>
    <recommendedName>
        <fullName evidence="3">Conjugal transfer protein TraJ</fullName>
    </recommendedName>
</protein>
<dbReference type="EMBL" id="JAPDNT010000017">
    <property type="protein sequence ID" value="MCW3476242.1"/>
    <property type="molecule type" value="Genomic_DNA"/>
</dbReference>